<dbReference type="Pfam" id="PF02486">
    <property type="entry name" value="Rep_trans"/>
    <property type="match status" value="1"/>
</dbReference>
<gene>
    <name evidence="2" type="ORF">ANCDUO_19820</name>
</gene>
<reference evidence="2 3" key="1">
    <citation type="submission" date="2013-12" db="EMBL/GenBank/DDBJ databases">
        <title>Draft genome of the parsitic nematode Ancylostoma duodenale.</title>
        <authorList>
            <person name="Mitreva M."/>
        </authorList>
    </citation>
    <scope>NUCLEOTIDE SEQUENCE [LARGE SCALE GENOMIC DNA]</scope>
    <source>
        <strain evidence="2 3">Zhejiang</strain>
    </source>
</reference>
<organism evidence="2 3">
    <name type="scientific">Ancylostoma duodenale</name>
    <dbReference type="NCBI Taxonomy" id="51022"/>
    <lineage>
        <taxon>Eukaryota</taxon>
        <taxon>Metazoa</taxon>
        <taxon>Ecdysozoa</taxon>
        <taxon>Nematoda</taxon>
        <taxon>Chromadorea</taxon>
        <taxon>Rhabditida</taxon>
        <taxon>Rhabditina</taxon>
        <taxon>Rhabditomorpha</taxon>
        <taxon>Strongyloidea</taxon>
        <taxon>Ancylostomatidae</taxon>
        <taxon>Ancylostomatinae</taxon>
        <taxon>Ancylostoma</taxon>
    </lineage>
</organism>
<protein>
    <recommendedName>
        <fullName evidence="1">Replication initiation protein-like C-terminal domain-containing protein</fullName>
    </recommendedName>
</protein>
<evidence type="ECO:0000259" key="1">
    <source>
        <dbReference type="Pfam" id="PF02486"/>
    </source>
</evidence>
<dbReference type="OrthoDB" id="10483404at2759"/>
<evidence type="ECO:0000313" key="3">
    <source>
        <dbReference type="Proteomes" id="UP000054047"/>
    </source>
</evidence>
<feature type="domain" description="Replication initiation protein-like C-terminal" evidence="1">
    <location>
        <begin position="179"/>
        <end position="283"/>
    </location>
</feature>
<name>A0A0C2FTV2_9BILA</name>
<keyword evidence="3" id="KW-1185">Reference proteome</keyword>
<feature type="non-terminal residue" evidence="2">
    <location>
        <position position="295"/>
    </location>
</feature>
<evidence type="ECO:0000313" key="2">
    <source>
        <dbReference type="EMBL" id="KIH50104.1"/>
    </source>
</evidence>
<dbReference type="AlphaFoldDB" id="A0A0C2FTV2"/>
<dbReference type="Proteomes" id="UP000054047">
    <property type="component" value="Unassembled WGS sequence"/>
</dbReference>
<dbReference type="EMBL" id="KN750779">
    <property type="protein sequence ID" value="KIH50104.1"/>
    <property type="molecule type" value="Genomic_DNA"/>
</dbReference>
<dbReference type="InterPro" id="IPR003491">
    <property type="entry name" value="REP-like_C"/>
</dbReference>
<proteinExistence type="predicted"/>
<accession>A0A0C2FTV2</accession>
<sequence length="295" mass="32357">MSDRIRTTISVDPEVYGVFKRMADAAGMSVSRTMGDWLADTAEGAQFVALKMAEARSAPMTVMRELHAMSSGTGDMIQAEMERMRKASLASSAPSSGVRAVFGSLGTSVSARPRNSGLSGYKQSAALLLGDMHVGMIAYGGEHQRGWVQVDISGRGCEWVADWDQAIDALSCLDRYEARRVDIALDTCKGEVSHEKVLSAYRAGRFNARHAGRPPKMSQILPESVRDGRTIYVGDRTQGKFLRAYEKGFQLIKGNQFADSITHIDGNAVEDMYRLELELKAKDGPLPDDLVERRD</sequence>